<comment type="caution">
    <text evidence="2">The sequence shown here is derived from an EMBL/GenBank/DDBJ whole genome shotgun (WGS) entry which is preliminary data.</text>
</comment>
<protein>
    <submittedName>
        <fullName evidence="2">Uncharacterized protein</fullName>
    </submittedName>
</protein>
<dbReference type="EMBL" id="AUXW01000024">
    <property type="protein sequence ID" value="KKE85513.1"/>
    <property type="molecule type" value="Genomic_DNA"/>
</dbReference>
<evidence type="ECO:0000313" key="2">
    <source>
        <dbReference type="EMBL" id="KKE85513.1"/>
    </source>
</evidence>
<feature type="transmembrane region" description="Helical" evidence="1">
    <location>
        <begin position="24"/>
        <end position="45"/>
    </location>
</feature>
<keyword evidence="1" id="KW-0472">Membrane</keyword>
<keyword evidence="1" id="KW-1133">Transmembrane helix</keyword>
<name>A0A0F6AH90_9GAMM</name>
<proteinExistence type="predicted"/>
<sequence>MANFFTKVDKVAIKVRSNAAVLQYFYTKLVCFYLNVFVTLMSHVVKSAALARLCGEREVN</sequence>
<reference evidence="2 3" key="1">
    <citation type="journal article" date="2015" name="BMC Genomics">
        <title>Genome mining reveals unlocked bioactive potential of marine Gram-negative bacteria.</title>
        <authorList>
            <person name="Machado H."/>
            <person name="Sonnenschein E.C."/>
            <person name="Melchiorsen J."/>
            <person name="Gram L."/>
        </authorList>
    </citation>
    <scope>NUCLEOTIDE SEQUENCE [LARGE SCALE GENOMIC DNA]</scope>
    <source>
        <strain evidence="2 3">S4054</strain>
    </source>
</reference>
<organism evidence="2 3">
    <name type="scientific">Pseudoalteromonas luteoviolacea S4054</name>
    <dbReference type="NCBI Taxonomy" id="1129367"/>
    <lineage>
        <taxon>Bacteria</taxon>
        <taxon>Pseudomonadati</taxon>
        <taxon>Pseudomonadota</taxon>
        <taxon>Gammaproteobacteria</taxon>
        <taxon>Alteromonadales</taxon>
        <taxon>Pseudoalteromonadaceae</taxon>
        <taxon>Pseudoalteromonas</taxon>
    </lineage>
</organism>
<dbReference type="Proteomes" id="UP000033434">
    <property type="component" value="Unassembled WGS sequence"/>
</dbReference>
<gene>
    <name evidence="2" type="ORF">N479_04240</name>
</gene>
<evidence type="ECO:0000313" key="3">
    <source>
        <dbReference type="Proteomes" id="UP000033434"/>
    </source>
</evidence>
<keyword evidence="1" id="KW-0812">Transmembrane</keyword>
<evidence type="ECO:0000256" key="1">
    <source>
        <dbReference type="SAM" id="Phobius"/>
    </source>
</evidence>
<dbReference type="AlphaFoldDB" id="A0A0F6AH90"/>
<accession>A0A0F6AH90</accession>